<evidence type="ECO:0000313" key="1">
    <source>
        <dbReference type="EMBL" id="KAK4496901.1"/>
    </source>
</evidence>
<gene>
    <name evidence="1" type="ORF">PRZ48_011350</name>
</gene>
<dbReference type="EMBL" id="JAXOVC010000009">
    <property type="protein sequence ID" value="KAK4496901.1"/>
    <property type="molecule type" value="Genomic_DNA"/>
</dbReference>
<accession>A0ABR0E6Q5</accession>
<sequence length="462" mass="52384">MPLNAQEHDLYISWFHAAFPGGSSTRDTSFGNPPIHPRILRPMIDLFRNADGFINRWPLTVRSDLARTVASDGEASDDGVSDDYTPPPPFHTWEQLSYAEHRAQALPVWFTLVHFLIYNWDGYGGKERPLHRLGLEPSREVCDMIDDLRLYTTIQQQLKPRATAVSEALENFFLTVLRDPNPTVRTNPLLWWLAVLIHADNCDELPIFPFASMKNRPGTATDLAAIDHYARVLIFLNAALKWTRTPGPSEYLDRNRREVVRWVESADISWVDEDEQTPPSGTRDPCDVIGVWTDFRKELEYAINSWLIREGPMREILALKNGIVPPERPPPPSQQNFTTANAGFHIKYIVVYDWLTDPGMLSLNPATWEQRFSSPQAAKDNLHKVLESRLTEELGDGPMEHSIDDLDQVFSLGSDDCGMAVQINLAVDQGGLARARLVYVNSAENIKILAWVEGDNEMDIDN</sequence>
<keyword evidence="2" id="KW-1185">Reference proteome</keyword>
<reference evidence="1 2" key="1">
    <citation type="journal article" date="2023" name="G3 (Bethesda)">
        <title>A chromosome-level genome assembly of Zasmidium syzygii isolated from banana leaves.</title>
        <authorList>
            <person name="van Westerhoven A.C."/>
            <person name="Mehrabi R."/>
            <person name="Talebi R."/>
            <person name="Steentjes M.B.F."/>
            <person name="Corcolon B."/>
            <person name="Chong P.A."/>
            <person name="Kema G.H.J."/>
            <person name="Seidl M.F."/>
        </authorList>
    </citation>
    <scope>NUCLEOTIDE SEQUENCE [LARGE SCALE GENOMIC DNA]</scope>
    <source>
        <strain evidence="1 2">P124</strain>
    </source>
</reference>
<comment type="caution">
    <text evidence="1">The sequence shown here is derived from an EMBL/GenBank/DDBJ whole genome shotgun (WGS) entry which is preliminary data.</text>
</comment>
<name>A0ABR0E6Q5_ZASCE</name>
<dbReference type="Proteomes" id="UP001305779">
    <property type="component" value="Unassembled WGS sequence"/>
</dbReference>
<evidence type="ECO:0000313" key="2">
    <source>
        <dbReference type="Proteomes" id="UP001305779"/>
    </source>
</evidence>
<protein>
    <submittedName>
        <fullName evidence="1">Uncharacterized protein</fullName>
    </submittedName>
</protein>
<proteinExistence type="predicted"/>
<organism evidence="1 2">
    <name type="scientific">Zasmidium cellare</name>
    <name type="common">Wine cellar mold</name>
    <name type="synonym">Racodium cellare</name>
    <dbReference type="NCBI Taxonomy" id="395010"/>
    <lineage>
        <taxon>Eukaryota</taxon>
        <taxon>Fungi</taxon>
        <taxon>Dikarya</taxon>
        <taxon>Ascomycota</taxon>
        <taxon>Pezizomycotina</taxon>
        <taxon>Dothideomycetes</taxon>
        <taxon>Dothideomycetidae</taxon>
        <taxon>Mycosphaerellales</taxon>
        <taxon>Mycosphaerellaceae</taxon>
        <taxon>Zasmidium</taxon>
    </lineage>
</organism>